<dbReference type="Proteomes" id="UP001623232">
    <property type="component" value="Chromosome"/>
</dbReference>
<dbReference type="EMBL" id="CP123584">
    <property type="protein sequence ID" value="WZK87677.1"/>
    <property type="molecule type" value="Genomic_DNA"/>
</dbReference>
<dbReference type="Pfam" id="PF09955">
    <property type="entry name" value="DUF2189"/>
    <property type="match status" value="1"/>
</dbReference>
<proteinExistence type="predicted"/>
<reference evidence="2 3" key="1">
    <citation type="submission" date="2023-04" db="EMBL/GenBank/DDBJ databases">
        <title>Complete genome sequence of Alisedimentitalea scapharcae.</title>
        <authorList>
            <person name="Rong J.-C."/>
            <person name="Yi M.-L."/>
            <person name="Zhao Q."/>
        </authorList>
    </citation>
    <scope>NUCLEOTIDE SEQUENCE [LARGE SCALE GENOMIC DNA]</scope>
    <source>
        <strain evidence="2 3">KCTC 42119</strain>
    </source>
</reference>
<evidence type="ECO:0000313" key="2">
    <source>
        <dbReference type="EMBL" id="WZK87677.1"/>
    </source>
</evidence>
<evidence type="ECO:0000256" key="1">
    <source>
        <dbReference type="SAM" id="Phobius"/>
    </source>
</evidence>
<dbReference type="InterPro" id="IPR018692">
    <property type="entry name" value="DUF2189"/>
</dbReference>
<keyword evidence="1" id="KW-0812">Transmembrane</keyword>
<accession>A0ABZ2XQR2</accession>
<sequence length="269" mass="29262">MEKAFGVPAFRPMTPAILRQALRQGMADFRAAPLYGLIFAGFYILVGWLMLWVTASTGTTFWLVLAAIGFPLIGPFAAVGCYEVSHRLSQGEPLDLPAIFGVVLYQGRRQLPSICAIIVVVFLFWFFLGHMIFALFLGLSTMTNISSSVEVFLSLNGVTMLAVGSAVGALFALLLYMITVIALPLLLDREVDFVTAMIASFQYVLGNPVPMLAWAVFIAALTFAALLPGFLGLFVVLPLMGHTSWHVYQLVAIKENEDGVILHQGVDPA</sequence>
<feature type="transmembrane region" description="Helical" evidence="1">
    <location>
        <begin position="159"/>
        <end position="183"/>
    </location>
</feature>
<evidence type="ECO:0000313" key="3">
    <source>
        <dbReference type="Proteomes" id="UP001623232"/>
    </source>
</evidence>
<gene>
    <name evidence="2" type="ORF">QEZ52_13790</name>
</gene>
<protein>
    <submittedName>
        <fullName evidence="2">DUF2189 domain-containing protein</fullName>
    </submittedName>
</protein>
<organism evidence="2 3">
    <name type="scientific">Aliisedimentitalea scapharcae</name>
    <dbReference type="NCBI Taxonomy" id="1524259"/>
    <lineage>
        <taxon>Bacteria</taxon>
        <taxon>Pseudomonadati</taxon>
        <taxon>Pseudomonadota</taxon>
        <taxon>Alphaproteobacteria</taxon>
        <taxon>Rhodobacterales</taxon>
        <taxon>Roseobacteraceae</taxon>
        <taxon>Aliisedimentitalea</taxon>
    </lineage>
</organism>
<feature type="transmembrane region" description="Helical" evidence="1">
    <location>
        <begin position="114"/>
        <end position="139"/>
    </location>
</feature>
<keyword evidence="1" id="KW-1133">Transmembrane helix</keyword>
<name>A0ABZ2XQR2_9RHOB</name>
<dbReference type="RefSeq" id="WP_406644959.1">
    <property type="nucleotide sequence ID" value="NZ_CP123584.1"/>
</dbReference>
<keyword evidence="3" id="KW-1185">Reference proteome</keyword>
<feature type="transmembrane region" description="Helical" evidence="1">
    <location>
        <begin position="32"/>
        <end position="55"/>
    </location>
</feature>
<feature type="transmembrane region" description="Helical" evidence="1">
    <location>
        <begin position="212"/>
        <end position="237"/>
    </location>
</feature>
<feature type="transmembrane region" description="Helical" evidence="1">
    <location>
        <begin position="61"/>
        <end position="82"/>
    </location>
</feature>
<keyword evidence="1" id="KW-0472">Membrane</keyword>